<gene>
    <name evidence="1" type="ORF">HUJ06_017921</name>
</gene>
<proteinExistence type="predicted"/>
<sequence>MLRNDLVFSSIEIRKYDSIYSWVSGLWALQDFELHFQVCQLGLTLEMT</sequence>
<dbReference type="Proteomes" id="UP000607653">
    <property type="component" value="Unassembled WGS sequence"/>
</dbReference>
<organism evidence="1 2">
    <name type="scientific">Nelumbo nucifera</name>
    <name type="common">Sacred lotus</name>
    <dbReference type="NCBI Taxonomy" id="4432"/>
    <lineage>
        <taxon>Eukaryota</taxon>
        <taxon>Viridiplantae</taxon>
        <taxon>Streptophyta</taxon>
        <taxon>Embryophyta</taxon>
        <taxon>Tracheophyta</taxon>
        <taxon>Spermatophyta</taxon>
        <taxon>Magnoliopsida</taxon>
        <taxon>Proteales</taxon>
        <taxon>Nelumbonaceae</taxon>
        <taxon>Nelumbo</taxon>
    </lineage>
</organism>
<dbReference type="EMBL" id="DUZY01000008">
    <property type="protein sequence ID" value="DAD47984.1"/>
    <property type="molecule type" value="Genomic_DNA"/>
</dbReference>
<evidence type="ECO:0000313" key="1">
    <source>
        <dbReference type="EMBL" id="DAD47984.1"/>
    </source>
</evidence>
<accession>A0A822ZPS5</accession>
<keyword evidence="2" id="KW-1185">Reference proteome</keyword>
<name>A0A822ZPS5_NELNU</name>
<protein>
    <submittedName>
        <fullName evidence="1">Uncharacterized protein</fullName>
    </submittedName>
</protein>
<comment type="caution">
    <text evidence="1">The sequence shown here is derived from an EMBL/GenBank/DDBJ whole genome shotgun (WGS) entry which is preliminary data.</text>
</comment>
<evidence type="ECO:0000313" key="2">
    <source>
        <dbReference type="Proteomes" id="UP000607653"/>
    </source>
</evidence>
<dbReference type="AlphaFoldDB" id="A0A822ZPS5"/>
<reference evidence="1 2" key="1">
    <citation type="journal article" date="2020" name="Mol. Biol. Evol.">
        <title>Distinct Expression and Methylation Patterns for Genes with Different Fates following a Single Whole-Genome Duplication in Flowering Plants.</title>
        <authorList>
            <person name="Shi T."/>
            <person name="Rahmani R.S."/>
            <person name="Gugger P.F."/>
            <person name="Wang M."/>
            <person name="Li H."/>
            <person name="Zhang Y."/>
            <person name="Li Z."/>
            <person name="Wang Q."/>
            <person name="Van de Peer Y."/>
            <person name="Marchal K."/>
            <person name="Chen J."/>
        </authorList>
    </citation>
    <scope>NUCLEOTIDE SEQUENCE [LARGE SCALE GENOMIC DNA]</scope>
    <source>
        <tissue evidence="1">Leaf</tissue>
    </source>
</reference>